<accession>A0A090L3B2</accession>
<evidence type="ECO:0000256" key="1">
    <source>
        <dbReference type="ARBA" id="ARBA00004647"/>
    </source>
</evidence>
<evidence type="ECO:0000256" key="7">
    <source>
        <dbReference type="ARBA" id="ARBA00023235"/>
    </source>
</evidence>
<dbReference type="Gene3D" id="3.40.50.300">
    <property type="entry name" value="P-loop containing nucleotide triphosphate hydrolases"/>
    <property type="match status" value="1"/>
</dbReference>
<dbReference type="InterPro" id="IPR003959">
    <property type="entry name" value="ATPase_AAA_core"/>
</dbReference>
<dbReference type="InterPro" id="IPR041569">
    <property type="entry name" value="AAA_lid_3"/>
</dbReference>
<keyword evidence="4 8" id="KW-0547">Nucleotide-binding</keyword>
<reference evidence="13" key="2">
    <citation type="submission" date="2020-12" db="UniProtKB">
        <authorList>
            <consortium name="WormBaseParasite"/>
        </authorList>
    </citation>
    <scope>IDENTIFICATION</scope>
</reference>
<dbReference type="Proteomes" id="UP000035682">
    <property type="component" value="Unplaced"/>
</dbReference>
<proteinExistence type="inferred from homology"/>
<evidence type="ECO:0000256" key="6">
    <source>
        <dbReference type="ARBA" id="ARBA00023212"/>
    </source>
</evidence>
<evidence type="ECO:0000313" key="14">
    <source>
        <dbReference type="WormBase" id="SRAE_1000026500"/>
    </source>
</evidence>
<evidence type="ECO:0000256" key="4">
    <source>
        <dbReference type="ARBA" id="ARBA00022741"/>
    </source>
</evidence>
<dbReference type="SUPFAM" id="SSF52540">
    <property type="entry name" value="P-loop containing nucleoside triphosphate hydrolases"/>
    <property type="match status" value="1"/>
</dbReference>
<gene>
    <name evidence="11 13 14" type="ORF">SRAE_1000026500</name>
</gene>
<dbReference type="CTD" id="36374354"/>
<keyword evidence="7" id="KW-0413">Isomerase</keyword>
<feature type="region of interest" description="Disordered" evidence="9">
    <location>
        <begin position="101"/>
        <end position="133"/>
    </location>
</feature>
<sequence length="467" mass="52806">MSHIFGPEKNTIVNLLKSGSFSEAKDRCSKVLVQIRNQIPPPGEQEKRSSCQKIYNEYKDIENTIVQYIKVFASKDKESITCINLDECNCEIGTVTPQRKTMSHRKVMQKGRITPRAPRNGTRKSRGVGLASSRKKNKINIGSPVNVLSEVPKIEPVENKTCDAGDDFMASLPTDLSNVLNTCISDSHSDTTWDSVVGLDDVKKCLLLNVKFAPQFKNIFKGIRQSLRTFLLYGPPGTGKTLIGKALANECGRRFLMVSPSIITSKWRGDSEKLIKSLFEMARHFAPSVLFFDELDGFCMKRGSKTEHEATRRFMSEFLVRFEELNKCDEDVCLIGATNTPWDIDAAVLRRFDVRFLVPLPCVDARVTILKNCLFDLDLDKTFDFHRIAEKLEGYSASDIVKICRRASLRAVEDFFSNIDIDSLTDGTFDSTPYLPVCEDDFTFYISKTPSTVTSDMLDMYLKYNDQ</sequence>
<evidence type="ECO:0000256" key="2">
    <source>
        <dbReference type="ARBA" id="ARBA00022490"/>
    </source>
</evidence>
<dbReference type="InterPro" id="IPR050304">
    <property type="entry name" value="MT-severing_AAA_ATPase"/>
</dbReference>
<dbReference type="eggNOG" id="KOG1596">
    <property type="taxonomic scope" value="Eukaryota"/>
</dbReference>
<reference evidence="11 12" key="1">
    <citation type="submission" date="2014-09" db="EMBL/GenBank/DDBJ databases">
        <authorList>
            <person name="Martin A.A."/>
        </authorList>
    </citation>
    <scope>NUCLEOTIDE SEQUENCE</scope>
    <source>
        <strain evidence="12">ED321</strain>
        <strain evidence="11">ED321 Heterogonic</strain>
    </source>
</reference>
<evidence type="ECO:0000256" key="5">
    <source>
        <dbReference type="ARBA" id="ARBA00022840"/>
    </source>
</evidence>
<feature type="domain" description="AAA+ ATPase" evidence="10">
    <location>
        <begin position="226"/>
        <end position="362"/>
    </location>
</feature>
<dbReference type="InterPro" id="IPR027417">
    <property type="entry name" value="P-loop_NTPase"/>
</dbReference>
<dbReference type="GO" id="GO:0016853">
    <property type="term" value="F:isomerase activity"/>
    <property type="evidence" value="ECO:0007669"/>
    <property type="project" value="UniProtKB-KW"/>
</dbReference>
<dbReference type="GeneID" id="36374354"/>
<dbReference type="WBParaSite" id="SRAE_1000026500.1">
    <property type="protein sequence ID" value="SRAE_1000026500.1"/>
    <property type="gene ID" value="WBGene00256859"/>
</dbReference>
<dbReference type="InterPro" id="IPR003960">
    <property type="entry name" value="ATPase_AAA_CS"/>
</dbReference>
<keyword evidence="6" id="KW-0206">Cytoskeleton</keyword>
<protein>
    <submittedName>
        <fullName evidence="11">AAA+ ATPase domain and ATPase, AAA-type, core domain and P-loop containing nucleoside triphosphate hydrolase domain-containing protein</fullName>
    </submittedName>
</protein>
<keyword evidence="3" id="KW-0493">Microtubule</keyword>
<dbReference type="RefSeq" id="XP_024501191.1">
    <property type="nucleotide sequence ID" value="XM_024647077.1"/>
</dbReference>
<evidence type="ECO:0000256" key="9">
    <source>
        <dbReference type="SAM" id="MobiDB-lite"/>
    </source>
</evidence>
<evidence type="ECO:0000313" key="13">
    <source>
        <dbReference type="WBParaSite" id="SRAE_1000026500.1"/>
    </source>
</evidence>
<evidence type="ECO:0000313" key="12">
    <source>
        <dbReference type="Proteomes" id="UP000035682"/>
    </source>
</evidence>
<comment type="similarity">
    <text evidence="8">Belongs to the AAA ATPase family.</text>
</comment>
<dbReference type="Pfam" id="PF00004">
    <property type="entry name" value="AAA"/>
    <property type="match status" value="1"/>
</dbReference>
<dbReference type="GO" id="GO:0016887">
    <property type="term" value="F:ATP hydrolysis activity"/>
    <property type="evidence" value="ECO:0007669"/>
    <property type="project" value="InterPro"/>
</dbReference>
<dbReference type="Gene3D" id="1.10.8.60">
    <property type="match status" value="1"/>
</dbReference>
<dbReference type="STRING" id="34506.A0A090L3B2"/>
<dbReference type="PROSITE" id="PS00674">
    <property type="entry name" value="AAA"/>
    <property type="match status" value="1"/>
</dbReference>
<evidence type="ECO:0000259" key="10">
    <source>
        <dbReference type="SMART" id="SM00382"/>
    </source>
</evidence>
<keyword evidence="11" id="KW-0378">Hydrolase</keyword>
<dbReference type="GO" id="GO:0000922">
    <property type="term" value="C:spindle pole"/>
    <property type="evidence" value="ECO:0007669"/>
    <property type="project" value="UniProtKB-SubCell"/>
</dbReference>
<dbReference type="eggNOG" id="KOG0738">
    <property type="taxonomic scope" value="Eukaryota"/>
</dbReference>
<evidence type="ECO:0000313" key="11">
    <source>
        <dbReference type="EMBL" id="CEF61989.1"/>
    </source>
</evidence>
<dbReference type="WormBase" id="SRAE_1000026500">
    <property type="protein sequence ID" value="SRP04761"/>
    <property type="gene ID" value="WBGene00256859"/>
</dbReference>
<organism evidence="11">
    <name type="scientific">Strongyloides ratti</name>
    <name type="common">Parasitic roundworm</name>
    <dbReference type="NCBI Taxonomy" id="34506"/>
    <lineage>
        <taxon>Eukaryota</taxon>
        <taxon>Metazoa</taxon>
        <taxon>Ecdysozoa</taxon>
        <taxon>Nematoda</taxon>
        <taxon>Chromadorea</taxon>
        <taxon>Rhabditida</taxon>
        <taxon>Tylenchina</taxon>
        <taxon>Panagrolaimomorpha</taxon>
        <taxon>Strongyloidoidea</taxon>
        <taxon>Strongyloididae</taxon>
        <taxon>Strongyloides</taxon>
    </lineage>
</organism>
<keyword evidence="2" id="KW-0963">Cytoplasm</keyword>
<dbReference type="Pfam" id="PF17862">
    <property type="entry name" value="AAA_lid_3"/>
    <property type="match status" value="1"/>
</dbReference>
<dbReference type="InterPro" id="IPR003593">
    <property type="entry name" value="AAA+_ATPase"/>
</dbReference>
<name>A0A090L3B2_STRRB</name>
<evidence type="ECO:0000256" key="3">
    <source>
        <dbReference type="ARBA" id="ARBA00022701"/>
    </source>
</evidence>
<dbReference type="SMART" id="SM00382">
    <property type="entry name" value="AAA"/>
    <property type="match status" value="1"/>
</dbReference>
<dbReference type="PANTHER" id="PTHR23074:SF78">
    <property type="entry name" value="KATANIN P60 ATPASE-CONTAINING SUBUNIT A-LIKE 2"/>
    <property type="match status" value="1"/>
</dbReference>
<keyword evidence="5 8" id="KW-0067">ATP-binding</keyword>
<dbReference type="OrthoDB" id="5334845at2759"/>
<dbReference type="AlphaFoldDB" id="A0A090L3B2"/>
<comment type="subcellular location">
    <subcellularLocation>
        <location evidence="1">Cytoplasm</location>
        <location evidence="1">Cytoskeleton</location>
        <location evidence="1">Spindle pole</location>
    </subcellularLocation>
</comment>
<dbReference type="GO" id="GO:0005524">
    <property type="term" value="F:ATP binding"/>
    <property type="evidence" value="ECO:0007669"/>
    <property type="project" value="UniProtKB-KW"/>
</dbReference>
<dbReference type="GO" id="GO:0005874">
    <property type="term" value="C:microtubule"/>
    <property type="evidence" value="ECO:0007669"/>
    <property type="project" value="UniProtKB-KW"/>
</dbReference>
<keyword evidence="12" id="KW-1185">Reference proteome</keyword>
<evidence type="ECO:0000256" key="8">
    <source>
        <dbReference type="RuleBase" id="RU003651"/>
    </source>
</evidence>
<dbReference type="EMBL" id="LN609528">
    <property type="protein sequence ID" value="CEF61989.1"/>
    <property type="molecule type" value="Genomic_DNA"/>
</dbReference>
<dbReference type="PANTHER" id="PTHR23074">
    <property type="entry name" value="AAA DOMAIN-CONTAINING"/>
    <property type="match status" value="1"/>
</dbReference>